<dbReference type="InterPro" id="IPR053137">
    <property type="entry name" value="NLR-like"/>
</dbReference>
<protein>
    <recommendedName>
        <fullName evidence="3">NB-ARC domain-containing protein</fullName>
    </recommendedName>
</protein>
<dbReference type="STRING" id="1432307.W9BZG3"/>
<sequence length="1080" mass="123284">MRVKLLTEPKSPRVDLVAVHGLYESSSETWANPRTTEHWLQDLFPYEACRTRVLSFEYDQDRLTVPGGGGSTSNGILDLATNLIAELDSYRNPSDRAERRPIIFICHGFEVSHLRAIHQSTFAILFMGTPHNGLNKDSVLNTLVGRYPGPGQFMLNLLTDSDTLQEITDLFVPLAKRFSIYNFWEQMETFDDQTRTGFYVVDRLSAAPSWDQVDQCGIMVTHSGIVKFSTHTDPGYSVVYATLRKYIKAAPRVIEQRWEQESQLRIAEHKQKVNDLLQGIPPPASAVALTSYANVHYVVHRCSNSYFVGRTGQAYHVQKMFGNITETPRSKHKILVIHGLGGSGKTQFSLKYIDNNRHRCWGIFWIDCSNESTAEKGFASLGENMGKGASFEAGMHWLSNLSTSWLLVLDNADDPDMDLSRFFPAGGNGHILVTTRNPGAKIHNTVGYIKFQGMDPEEAITLLLKLAYPENEPKFSPIPKNRQITEGIASELGYLALALTQAGAAIRQNIFTLERYLQYYLGHHANIISTWEIPFERIASKDSLAHKDAVELIQLFAFMHFDSIPEQLLQRSSDGIKRSKSPSTIYLAILRVKSMWNEDAQIRLRLAINVLCDHSIIENDHERKICSLHPVVHRWARDRLTDMQQKEWLGCAASILAHSISPNLETSESGFRRQLLPHINSCISALKDVYGSLPDNIEKAAELEKFALVYAENGLWKQAKLLQEKVVRFRVKALGKQNHWTLQAQRHLANMYWNLFEVQQALQLQSQILQAQWLSRPSIFSWIRHPWDPIHTSYCVALDDFSRTLWLSGQRESSRQIGKRAVYGLTKLLGDDDPRSLGAMFNLARAHLHLGDLKESQELLVQVLKKRRHFFGSEHPDTLMTRNELAMSFVARKTHLVAADRIISNVLKTRTHVFGEEHAYTLWSVNDLSKIYCARGRWDEAVSILHDILPIVARTLGETYVGMIMTKSNLARAYIGCNRWKDARELIRPLLSEISSRHPDWFHINQEYTFILNHLGEMDEAERNCNAVLDKIVQYSIFELAHPYTLSIARQLEKIYTMQARHDDSLRLTQRFPSLEKPTK</sequence>
<dbReference type="OrthoDB" id="5086500at2759"/>
<accession>W9BZG3</accession>
<dbReference type="Pfam" id="PF13374">
    <property type="entry name" value="TPR_10"/>
    <property type="match status" value="2"/>
</dbReference>
<evidence type="ECO:0008006" key="3">
    <source>
        <dbReference type="Google" id="ProtNLM"/>
    </source>
</evidence>
<reference evidence="1 2" key="1">
    <citation type="journal article" date="2014" name="Genome Announc.">
        <title>Draft genome sequence of Sclerotinia borealis, a psychrophilic plant pathogenic fungus.</title>
        <authorList>
            <person name="Mardanov A.V."/>
            <person name="Beletsky A.V."/>
            <person name="Kadnikov V.V."/>
            <person name="Ignatov A.N."/>
            <person name="Ravin N.V."/>
        </authorList>
    </citation>
    <scope>NUCLEOTIDE SEQUENCE [LARGE SCALE GENOMIC DNA]</scope>
    <source>
        <strain evidence="2">F-4157</strain>
    </source>
</reference>
<dbReference type="InterPro" id="IPR027417">
    <property type="entry name" value="P-loop_NTPase"/>
</dbReference>
<comment type="caution">
    <text evidence="1">The sequence shown here is derived from an EMBL/GenBank/DDBJ whole genome shotgun (WGS) entry which is preliminary data.</text>
</comment>
<dbReference type="SUPFAM" id="SSF52540">
    <property type="entry name" value="P-loop containing nucleoside triphosphate hydrolases"/>
    <property type="match status" value="1"/>
</dbReference>
<dbReference type="HOGENOM" id="CLU_000288_125_13_1"/>
<dbReference type="PANTHER" id="PTHR46082:SF6">
    <property type="entry name" value="AAA+ ATPASE DOMAIN-CONTAINING PROTEIN-RELATED"/>
    <property type="match status" value="1"/>
</dbReference>
<proteinExistence type="predicted"/>
<dbReference type="Proteomes" id="UP000019487">
    <property type="component" value="Unassembled WGS sequence"/>
</dbReference>
<dbReference type="PANTHER" id="PTHR46082">
    <property type="entry name" value="ATP/GTP-BINDING PROTEIN-RELATED"/>
    <property type="match status" value="1"/>
</dbReference>
<keyword evidence="2" id="KW-1185">Reference proteome</keyword>
<dbReference type="EMBL" id="AYSA01000727">
    <property type="protein sequence ID" value="ESZ89962.1"/>
    <property type="molecule type" value="Genomic_DNA"/>
</dbReference>
<dbReference type="AlphaFoldDB" id="W9BZG3"/>
<dbReference type="Gene3D" id="1.25.40.10">
    <property type="entry name" value="Tetratricopeptide repeat domain"/>
    <property type="match status" value="3"/>
</dbReference>
<dbReference type="InterPro" id="IPR011990">
    <property type="entry name" value="TPR-like_helical_dom_sf"/>
</dbReference>
<dbReference type="Gene3D" id="3.40.50.300">
    <property type="entry name" value="P-loop containing nucleotide triphosphate hydrolases"/>
    <property type="match status" value="1"/>
</dbReference>
<gene>
    <name evidence="1" type="ORF">SBOR_9652</name>
</gene>
<organism evidence="1 2">
    <name type="scientific">Sclerotinia borealis (strain F-4128)</name>
    <dbReference type="NCBI Taxonomy" id="1432307"/>
    <lineage>
        <taxon>Eukaryota</taxon>
        <taxon>Fungi</taxon>
        <taxon>Dikarya</taxon>
        <taxon>Ascomycota</taxon>
        <taxon>Pezizomycotina</taxon>
        <taxon>Leotiomycetes</taxon>
        <taxon>Helotiales</taxon>
        <taxon>Sclerotiniaceae</taxon>
        <taxon>Sclerotinia</taxon>
    </lineage>
</organism>
<evidence type="ECO:0000313" key="1">
    <source>
        <dbReference type="EMBL" id="ESZ89962.1"/>
    </source>
</evidence>
<evidence type="ECO:0000313" key="2">
    <source>
        <dbReference type="Proteomes" id="UP000019487"/>
    </source>
</evidence>
<name>W9BZG3_SCLBF</name>
<dbReference type="SUPFAM" id="SSF48452">
    <property type="entry name" value="TPR-like"/>
    <property type="match status" value="2"/>
</dbReference>